<dbReference type="HOGENOM" id="CLU_042191_0_0_1"/>
<dbReference type="Pfam" id="PF09159">
    <property type="entry name" value="Ydc2-catalyt"/>
    <property type="match status" value="1"/>
</dbReference>
<comment type="caution">
    <text evidence="3">The sequence shown here is derived from an EMBL/GenBank/DDBJ whole genome shotgun (WGS) entry which is preliminary data.</text>
</comment>
<reference evidence="4" key="1">
    <citation type="journal article" date="2011" name="Genome Biol.">
        <title>Comparative and functional genomics provide insights into the pathogenicity of dermatophytic fungi.</title>
        <authorList>
            <person name="Burmester A."/>
            <person name="Shelest E."/>
            <person name="Gloeckner G."/>
            <person name="Heddergott C."/>
            <person name="Schindler S."/>
            <person name="Staib P."/>
            <person name="Heidel A."/>
            <person name="Felder M."/>
            <person name="Petzold A."/>
            <person name="Szafranski K."/>
            <person name="Feuermann M."/>
            <person name="Pedruzzi I."/>
            <person name="Priebe S."/>
            <person name="Groth M."/>
            <person name="Winkler R."/>
            <person name="Li W."/>
            <person name="Kniemeyer O."/>
            <person name="Schroeckh V."/>
            <person name="Hertweck C."/>
            <person name="Hube B."/>
            <person name="White T.C."/>
            <person name="Platzer M."/>
            <person name="Guthke R."/>
            <person name="Heitman J."/>
            <person name="Woestemeyer J."/>
            <person name="Zipfel P.F."/>
            <person name="Monod M."/>
            <person name="Brakhage A.A."/>
        </authorList>
    </citation>
    <scope>NUCLEOTIDE SEQUENCE [LARGE SCALE GENOMIC DNA]</scope>
    <source>
        <strain evidence="4">ATCC MYA-4681 / CBS 112371</strain>
    </source>
</reference>
<organism evidence="3 4">
    <name type="scientific">Arthroderma benhamiae (strain ATCC MYA-4681 / CBS 112371)</name>
    <name type="common">Trichophyton mentagrophytes</name>
    <dbReference type="NCBI Taxonomy" id="663331"/>
    <lineage>
        <taxon>Eukaryota</taxon>
        <taxon>Fungi</taxon>
        <taxon>Dikarya</taxon>
        <taxon>Ascomycota</taxon>
        <taxon>Pezizomycotina</taxon>
        <taxon>Eurotiomycetes</taxon>
        <taxon>Eurotiomycetidae</taxon>
        <taxon>Onygenales</taxon>
        <taxon>Arthrodermataceae</taxon>
        <taxon>Trichophyton</taxon>
    </lineage>
</organism>
<dbReference type="EMBL" id="ABSU01000021">
    <property type="protein sequence ID" value="EFE31437.1"/>
    <property type="molecule type" value="Genomic_DNA"/>
</dbReference>
<dbReference type="GO" id="GO:0004520">
    <property type="term" value="F:DNA endonuclease activity"/>
    <property type="evidence" value="ECO:0007669"/>
    <property type="project" value="TreeGrafter"/>
</dbReference>
<dbReference type="Proteomes" id="UP000008866">
    <property type="component" value="Unassembled WGS sequence"/>
</dbReference>
<dbReference type="GeneID" id="9519564"/>
<gene>
    <name evidence="3" type="ORF">ARB_01585</name>
</gene>
<dbReference type="SUPFAM" id="SSF53098">
    <property type="entry name" value="Ribonuclease H-like"/>
    <property type="match status" value="1"/>
</dbReference>
<sequence>MPSIISKLHTLKVRQLQKLALSIGILSSGTKVDLVNRLSETLHTYDHQARGKNGFGSSHGSAETKLQTPNGPRPMSILSIDMGIRNLAYAHLLVFPAAQASDVRTIESVYQPLSAAKTSLNAWDRLAISSFPTCDIHKDPSTMSISKLGGLRKAIFQPSSNAQDEEEQPEKESKEHFAPYLYASHAYTLITSLLEAYKPTHVLIERQRFRSGGGSAVQEWTIRVGVFEGMLYAVLHTLQQQGKGEFGRLFVQGVDPQRVVRYWTNDEVKDTTPDSKKRVSSKEGKRAKIDLIGRCLSRCVGVGDFDKSSKHEIPVELGLVEGSQAREIVQAYLDRWNAGGRKAKRCNDIRASMEQSSGSVENIGKLDDLADSLLQGITWLEWQKMTEKLLYSNAVIPA</sequence>
<dbReference type="InterPro" id="IPR012337">
    <property type="entry name" value="RNaseH-like_sf"/>
</dbReference>
<dbReference type="PANTHER" id="PTHR28072">
    <property type="entry name" value="CRUCIFORM CUTTING ENDONUCLEASE 1, MITOCHONDRIAL-RELATED"/>
    <property type="match status" value="1"/>
</dbReference>
<keyword evidence="4" id="KW-1185">Reference proteome</keyword>
<proteinExistence type="predicted"/>
<evidence type="ECO:0000259" key="2">
    <source>
        <dbReference type="PROSITE" id="PS50800"/>
    </source>
</evidence>
<dbReference type="InterPro" id="IPR003034">
    <property type="entry name" value="SAP_dom"/>
</dbReference>
<evidence type="ECO:0000313" key="4">
    <source>
        <dbReference type="Proteomes" id="UP000008866"/>
    </source>
</evidence>
<feature type="compositionally biased region" description="Polar residues" evidence="1">
    <location>
        <begin position="55"/>
        <end position="70"/>
    </location>
</feature>
<evidence type="ECO:0000256" key="1">
    <source>
        <dbReference type="SAM" id="MobiDB-lite"/>
    </source>
</evidence>
<feature type="region of interest" description="Disordered" evidence="1">
    <location>
        <begin position="49"/>
        <end position="73"/>
    </location>
</feature>
<dbReference type="eggNOG" id="ENOG502S4DK">
    <property type="taxonomic scope" value="Eukaryota"/>
</dbReference>
<dbReference type="PANTHER" id="PTHR28072:SF1">
    <property type="entry name" value="CRUCIFORM CUTTING ENDONUCLEASE 1, MITOCHONDRIAL-RELATED"/>
    <property type="match status" value="1"/>
</dbReference>
<name>D4AZG7_ARTBC</name>
<dbReference type="KEGG" id="abe:ARB_01585"/>
<dbReference type="PROSITE" id="PS50800">
    <property type="entry name" value="SAP"/>
    <property type="match status" value="1"/>
</dbReference>
<dbReference type="Gene3D" id="3.30.420.10">
    <property type="entry name" value="Ribonuclease H-like superfamily/Ribonuclease H"/>
    <property type="match status" value="1"/>
</dbReference>
<dbReference type="GO" id="GO:0000403">
    <property type="term" value="F:Y-form DNA binding"/>
    <property type="evidence" value="ECO:0007669"/>
    <property type="project" value="TreeGrafter"/>
</dbReference>
<dbReference type="AlphaFoldDB" id="D4AZG7"/>
<dbReference type="RefSeq" id="XP_003012077.1">
    <property type="nucleotide sequence ID" value="XM_003012031.1"/>
</dbReference>
<dbReference type="GO" id="GO:0070336">
    <property type="term" value="F:flap-structured DNA binding"/>
    <property type="evidence" value="ECO:0007669"/>
    <property type="project" value="TreeGrafter"/>
</dbReference>
<dbReference type="GO" id="GO:0000402">
    <property type="term" value="F:crossed form four-way junction DNA binding"/>
    <property type="evidence" value="ECO:0007669"/>
    <property type="project" value="TreeGrafter"/>
</dbReference>
<dbReference type="GO" id="GO:0005739">
    <property type="term" value="C:mitochondrion"/>
    <property type="evidence" value="ECO:0007669"/>
    <property type="project" value="TreeGrafter"/>
</dbReference>
<dbReference type="CDD" id="cd16963">
    <property type="entry name" value="CCE1"/>
    <property type="match status" value="1"/>
</dbReference>
<accession>D4AZG7</accession>
<evidence type="ECO:0000313" key="3">
    <source>
        <dbReference type="EMBL" id="EFE31437.1"/>
    </source>
</evidence>
<dbReference type="InterPro" id="IPR015242">
    <property type="entry name" value="Ydc2_cat"/>
</dbReference>
<feature type="domain" description="SAP" evidence="2">
    <location>
        <begin position="8"/>
        <end position="42"/>
    </location>
</feature>
<dbReference type="InterPro" id="IPR036397">
    <property type="entry name" value="RNaseH_sf"/>
</dbReference>
<protein>
    <recommendedName>
        <fullName evidence="2">SAP domain-containing protein</fullName>
    </recommendedName>
</protein>
<dbReference type="OMA" id="GITWLEW"/>
<dbReference type="InterPro" id="IPR039197">
    <property type="entry name" value="Mrs1/Cce1"/>
</dbReference>